<dbReference type="AlphaFoldDB" id="A0A4Q0ZJA9"/>
<dbReference type="CDD" id="cd00293">
    <property type="entry name" value="USP-like"/>
    <property type="match status" value="2"/>
</dbReference>
<dbReference type="Proteomes" id="UP000290870">
    <property type="component" value="Unassembled WGS sequence"/>
</dbReference>
<dbReference type="Gene3D" id="3.40.50.12370">
    <property type="match status" value="1"/>
</dbReference>
<dbReference type="EMBL" id="PDJZ01000009">
    <property type="protein sequence ID" value="RXJ83636.1"/>
    <property type="molecule type" value="Genomic_DNA"/>
</dbReference>
<accession>A0A4Q0ZJA9</accession>
<dbReference type="SUPFAM" id="SSF52402">
    <property type="entry name" value="Adenine nucleotide alpha hydrolases-like"/>
    <property type="match status" value="2"/>
</dbReference>
<evidence type="ECO:0000256" key="1">
    <source>
        <dbReference type="ARBA" id="ARBA00008791"/>
    </source>
</evidence>
<comment type="caution">
    <text evidence="3">The sequence shown here is derived from an EMBL/GenBank/DDBJ whole genome shotgun (WGS) entry which is preliminary data.</text>
</comment>
<reference evidence="3 4" key="1">
    <citation type="submission" date="2017-10" db="EMBL/GenBank/DDBJ databases">
        <title>Genomics of the genus Arcobacter.</title>
        <authorList>
            <person name="Perez-Cataluna A."/>
            <person name="Figueras M.J."/>
        </authorList>
    </citation>
    <scope>NUCLEOTIDE SEQUENCE [LARGE SCALE GENOMIC DNA]</scope>
    <source>
        <strain evidence="3 4">F26</strain>
    </source>
</reference>
<organism evidence="3 4">
    <name type="scientific">Arcobacter cloacae</name>
    <dbReference type="NCBI Taxonomy" id="1054034"/>
    <lineage>
        <taxon>Bacteria</taxon>
        <taxon>Pseudomonadati</taxon>
        <taxon>Campylobacterota</taxon>
        <taxon>Epsilonproteobacteria</taxon>
        <taxon>Campylobacterales</taxon>
        <taxon>Arcobacteraceae</taxon>
        <taxon>Arcobacter</taxon>
    </lineage>
</organism>
<evidence type="ECO:0000259" key="2">
    <source>
        <dbReference type="Pfam" id="PF00582"/>
    </source>
</evidence>
<dbReference type="Pfam" id="PF00582">
    <property type="entry name" value="Usp"/>
    <property type="match status" value="2"/>
</dbReference>
<dbReference type="RefSeq" id="WP_128986891.1">
    <property type="nucleotide sequence ID" value="NZ_PDJZ01000009.1"/>
</dbReference>
<evidence type="ECO:0000313" key="4">
    <source>
        <dbReference type="Proteomes" id="UP000290870"/>
    </source>
</evidence>
<proteinExistence type="inferred from homology"/>
<sequence>MSYVLCCVDGKNYSQSTCDYAVMISNNMNLPLKFLNIIEHSSKVEKLNLSGNIKLGEKDDLLQEYTNEEATKSQCAIKTGKELLNTLKQKALQTCKNEVTILQIHGDVIETILDFEKEVSILVIGIKSQKEHIIGENVKDIIRAIHKPVLLVNSQFVVPKKLLIAYNGSNESKKLLNETSKKPIFKNIKRDIVNINENKTLSFKLLDEAKEIFAKQNMEVDTSVLSGEPKEAIYNYFEQNSCDILAMGAFGHSRLKEFIFGSFTSEMLGKIKKPILLFR</sequence>
<comment type="similarity">
    <text evidence="1">Belongs to the universal stress protein A family.</text>
</comment>
<feature type="domain" description="UspA" evidence="2">
    <location>
        <begin position="209"/>
        <end position="279"/>
    </location>
</feature>
<dbReference type="OrthoDB" id="9804721at2"/>
<name>A0A4Q0ZJA9_9BACT</name>
<feature type="domain" description="UspA" evidence="2">
    <location>
        <begin position="4"/>
        <end position="152"/>
    </location>
</feature>
<gene>
    <name evidence="3" type="ORF">CRU90_08670</name>
</gene>
<protein>
    <submittedName>
        <fullName evidence="3">Universal stress protein</fullName>
    </submittedName>
</protein>
<evidence type="ECO:0000313" key="3">
    <source>
        <dbReference type="EMBL" id="RXJ83636.1"/>
    </source>
</evidence>
<dbReference type="PANTHER" id="PTHR46268:SF6">
    <property type="entry name" value="UNIVERSAL STRESS PROTEIN UP12"/>
    <property type="match status" value="1"/>
</dbReference>
<dbReference type="InterPro" id="IPR006016">
    <property type="entry name" value="UspA"/>
</dbReference>
<dbReference type="InterPro" id="IPR006015">
    <property type="entry name" value="Universal_stress_UspA"/>
</dbReference>
<dbReference type="PANTHER" id="PTHR46268">
    <property type="entry name" value="STRESS RESPONSE PROTEIN NHAX"/>
    <property type="match status" value="1"/>
</dbReference>
<dbReference type="PRINTS" id="PR01438">
    <property type="entry name" value="UNVRSLSTRESS"/>
</dbReference>